<keyword evidence="4" id="KW-1185">Reference proteome</keyword>
<dbReference type="InterPro" id="IPR025948">
    <property type="entry name" value="HTH-like_dom"/>
</dbReference>
<protein>
    <submittedName>
        <fullName evidence="3">IS3 family transposase</fullName>
    </submittedName>
</protein>
<dbReference type="Pfam" id="PF13683">
    <property type="entry name" value="rve_3"/>
    <property type="match status" value="1"/>
</dbReference>
<keyword evidence="1" id="KW-0175">Coiled coil</keyword>
<dbReference type="SUPFAM" id="SSF53098">
    <property type="entry name" value="Ribonuclease H-like"/>
    <property type="match status" value="1"/>
</dbReference>
<evidence type="ECO:0000256" key="1">
    <source>
        <dbReference type="SAM" id="Coils"/>
    </source>
</evidence>
<feature type="domain" description="Integrase catalytic" evidence="2">
    <location>
        <begin position="199"/>
        <end position="360"/>
    </location>
</feature>
<evidence type="ECO:0000313" key="3">
    <source>
        <dbReference type="EMBL" id="MEM5292370.1"/>
    </source>
</evidence>
<dbReference type="RefSeq" id="WP_201662501.1">
    <property type="nucleotide sequence ID" value="NZ_CAJHCS010000067.1"/>
</dbReference>
<sequence length="388" mass="44141">MKKHFTEQQIIGFLKKARAGKKVKDLCKQHGFSDASFYAWRAKFGGMAIPAASRLKALHAENARLNKLLANATLKVEALKVALNGKALSPQAKREAVLSIRINVDISERHACRLVGLSRSSLHYKATPDCKNNELTARLMELAHERPRFGYRRLHALIEREGIHVNHKRVYRLYQQAGLPLRRRRQRRGVMVERKKLALPSGPNEIWSIDFVMDTISNGRRLKCLTIVDVFTREALDIVVDRRILGSHVARALDCVARFKGYPGALRTDNGPEFTSLELDQWAYRNGVALKFIQPGKPTQNAYIESFNGKFRDECLNLHCFVDLSHARSIISAWRRQYNEDRPHSALNYLSPAEFATKYRARADVPACVEEPFLSSILNITDGLSLKE</sequence>
<dbReference type="Pfam" id="PF13276">
    <property type="entry name" value="HTH_21"/>
    <property type="match status" value="1"/>
</dbReference>
<dbReference type="InterPro" id="IPR012337">
    <property type="entry name" value="RNaseH-like_sf"/>
</dbReference>
<proteinExistence type="predicted"/>
<dbReference type="InterPro" id="IPR001584">
    <property type="entry name" value="Integrase_cat-core"/>
</dbReference>
<dbReference type="PANTHER" id="PTHR47515:SF1">
    <property type="entry name" value="BLR2054 PROTEIN"/>
    <property type="match status" value="1"/>
</dbReference>
<dbReference type="InterPro" id="IPR036397">
    <property type="entry name" value="RNaseH_sf"/>
</dbReference>
<comment type="caution">
    <text evidence="3">The sequence shown here is derived from an EMBL/GenBank/DDBJ whole genome shotgun (WGS) entry which is preliminary data.</text>
</comment>
<dbReference type="EMBL" id="JAZHGC010000086">
    <property type="protein sequence ID" value="MEM5292370.1"/>
    <property type="molecule type" value="Genomic_DNA"/>
</dbReference>
<dbReference type="Proteomes" id="UP001494588">
    <property type="component" value="Unassembled WGS sequence"/>
</dbReference>
<reference evidence="3 4" key="1">
    <citation type="submission" date="2024-01" db="EMBL/GenBank/DDBJ databases">
        <title>The diversity of rhizobia nodulating Mimosa spp. in eleven states of Brazil covering several biomes is determined by host plant, location, and edaphic factors.</title>
        <authorList>
            <person name="Rouws L."/>
            <person name="Barauna A."/>
            <person name="Beukes C."/>
            <person name="De Faria S.M."/>
            <person name="Gross E."/>
            <person name="Dos Reis Junior F.B."/>
            <person name="Simon M."/>
            <person name="Maluk M."/>
            <person name="Odee D.W."/>
            <person name="Kenicer G."/>
            <person name="Young J.P.W."/>
            <person name="Reis V.M."/>
            <person name="Zilli J."/>
            <person name="James E.K."/>
        </authorList>
    </citation>
    <scope>NUCLEOTIDE SEQUENCE [LARGE SCALE GENOMIC DNA]</scope>
    <source>
        <strain evidence="3 4">JPY77</strain>
    </source>
</reference>
<dbReference type="InterPro" id="IPR048020">
    <property type="entry name" value="Transpos_IS3"/>
</dbReference>
<dbReference type="Pfam" id="PF01527">
    <property type="entry name" value="HTH_Tnp_1"/>
    <property type="match status" value="1"/>
</dbReference>
<feature type="coiled-coil region" evidence="1">
    <location>
        <begin position="55"/>
        <end position="82"/>
    </location>
</feature>
<dbReference type="SUPFAM" id="SSF46689">
    <property type="entry name" value="Homeodomain-like"/>
    <property type="match status" value="1"/>
</dbReference>
<dbReference type="InterPro" id="IPR002514">
    <property type="entry name" value="Transposase_8"/>
</dbReference>
<gene>
    <name evidence="3" type="ORF">V4C55_42610</name>
</gene>
<dbReference type="NCBIfam" id="NF033516">
    <property type="entry name" value="transpos_IS3"/>
    <property type="match status" value="1"/>
</dbReference>
<dbReference type="PANTHER" id="PTHR47515">
    <property type="entry name" value="LOW CALCIUM RESPONSE LOCUS PROTEIN T"/>
    <property type="match status" value="1"/>
</dbReference>
<accession>A0ABU9QSC2</accession>
<dbReference type="InterPro" id="IPR009057">
    <property type="entry name" value="Homeodomain-like_sf"/>
</dbReference>
<dbReference type="Gene3D" id="3.30.420.10">
    <property type="entry name" value="Ribonuclease H-like superfamily/Ribonuclease H"/>
    <property type="match status" value="1"/>
</dbReference>
<dbReference type="PROSITE" id="PS50994">
    <property type="entry name" value="INTEGRASE"/>
    <property type="match status" value="1"/>
</dbReference>
<evidence type="ECO:0000313" key="4">
    <source>
        <dbReference type="Proteomes" id="UP001494588"/>
    </source>
</evidence>
<evidence type="ECO:0000259" key="2">
    <source>
        <dbReference type="PROSITE" id="PS50994"/>
    </source>
</evidence>
<name>A0ABU9QSC2_9BURK</name>
<organism evidence="3 4">
    <name type="scientific">Paraburkholderia sabiae</name>
    <dbReference type="NCBI Taxonomy" id="273251"/>
    <lineage>
        <taxon>Bacteria</taxon>
        <taxon>Pseudomonadati</taxon>
        <taxon>Pseudomonadota</taxon>
        <taxon>Betaproteobacteria</taxon>
        <taxon>Burkholderiales</taxon>
        <taxon>Burkholderiaceae</taxon>
        <taxon>Paraburkholderia</taxon>
    </lineage>
</organism>